<dbReference type="Proteomes" id="UP000001307">
    <property type="component" value="Unassembled WGS sequence"/>
</dbReference>
<feature type="coiled-coil region" evidence="1">
    <location>
        <begin position="78"/>
        <end position="105"/>
    </location>
</feature>
<dbReference type="OrthoDB" id="10347562at2759"/>
<organism evidence="2">
    <name type="scientific">Oikopleura dioica</name>
    <name type="common">Tunicate</name>
    <dbReference type="NCBI Taxonomy" id="34765"/>
    <lineage>
        <taxon>Eukaryota</taxon>
        <taxon>Metazoa</taxon>
        <taxon>Chordata</taxon>
        <taxon>Tunicata</taxon>
        <taxon>Appendicularia</taxon>
        <taxon>Copelata</taxon>
        <taxon>Oikopleuridae</taxon>
        <taxon>Oikopleura</taxon>
    </lineage>
</organism>
<reference evidence="2" key="1">
    <citation type="journal article" date="2010" name="Science">
        <title>Plasticity of animal genome architecture unmasked by rapid evolution of a pelagic tunicate.</title>
        <authorList>
            <person name="Denoeud F."/>
            <person name="Henriet S."/>
            <person name="Mungpakdee S."/>
            <person name="Aury J.M."/>
            <person name="Da Silva C."/>
            <person name="Brinkmann H."/>
            <person name="Mikhaleva J."/>
            <person name="Olsen L.C."/>
            <person name="Jubin C."/>
            <person name="Canestro C."/>
            <person name="Bouquet J.M."/>
            <person name="Danks G."/>
            <person name="Poulain J."/>
            <person name="Campsteijn C."/>
            <person name="Adamski M."/>
            <person name="Cross I."/>
            <person name="Yadetie F."/>
            <person name="Muffato M."/>
            <person name="Louis A."/>
            <person name="Butcher S."/>
            <person name="Tsagkogeorga G."/>
            <person name="Konrad A."/>
            <person name="Singh S."/>
            <person name="Jensen M.F."/>
            <person name="Cong E.H."/>
            <person name="Eikeseth-Otteraa H."/>
            <person name="Noel B."/>
            <person name="Anthouard V."/>
            <person name="Porcel B.M."/>
            <person name="Kachouri-Lafond R."/>
            <person name="Nishino A."/>
            <person name="Ugolini M."/>
            <person name="Chourrout P."/>
            <person name="Nishida H."/>
            <person name="Aasland R."/>
            <person name="Huzurbazar S."/>
            <person name="Westhof E."/>
            <person name="Delsuc F."/>
            <person name="Lehrach H."/>
            <person name="Reinhardt R."/>
            <person name="Weissenbach J."/>
            <person name="Roy S.W."/>
            <person name="Artiguenave F."/>
            <person name="Postlethwait J.H."/>
            <person name="Manak J.R."/>
            <person name="Thompson E.M."/>
            <person name="Jaillon O."/>
            <person name="Du Pasquier L."/>
            <person name="Boudinot P."/>
            <person name="Liberles D.A."/>
            <person name="Volff J.N."/>
            <person name="Philippe H."/>
            <person name="Lenhard B."/>
            <person name="Roest Crollius H."/>
            <person name="Wincker P."/>
            <person name="Chourrout D."/>
        </authorList>
    </citation>
    <scope>NUCLEOTIDE SEQUENCE [LARGE SCALE GENOMIC DNA]</scope>
</reference>
<evidence type="ECO:0000256" key="1">
    <source>
        <dbReference type="SAM" id="Coils"/>
    </source>
</evidence>
<keyword evidence="1" id="KW-0175">Coiled coil</keyword>
<name>E4XVX3_OIKDI</name>
<dbReference type="AlphaFoldDB" id="E4XVX3"/>
<sequence length="315" mass="37163">MGHRLDPGLEPYSFGSFTPGKEAHYYLPRLQGAAGIATTTSKKLRESCSTKCNHYWVPKVVKPRPPPKSPEPHVIYQYEYMTEQIQIWEDEIEALTNEIATLEELSKNHEIWERARIAQNALDKLNRSREKFSKFNRSEYLKHMRLHSLQETREKQFKSLNTELMRLKASNENLDKYVLGIRQYRNLGAVRDRLEISTLQKKYDIEHAKTMQQIDKPPYLTPEFIISVIPPIEDPEFLVKTRNCVERITSINKTDRAEVEQTRTNIEKLKLELQELRKNWHKAHKCELEYPEQEDLCKLNIPVLHKIKLGKQLEN</sequence>
<accession>E4XVX3</accession>
<evidence type="ECO:0000313" key="3">
    <source>
        <dbReference type="Proteomes" id="UP000001307"/>
    </source>
</evidence>
<dbReference type="EMBL" id="FN653225">
    <property type="protein sequence ID" value="CBY13828.1"/>
    <property type="molecule type" value="Genomic_DNA"/>
</dbReference>
<gene>
    <name evidence="2" type="ORF">GSOID_T00006776001</name>
</gene>
<protein>
    <recommendedName>
        <fullName evidence="4">Tektin</fullName>
    </recommendedName>
</protein>
<dbReference type="InParanoid" id="E4XVX3"/>
<keyword evidence="3" id="KW-1185">Reference proteome</keyword>
<feature type="coiled-coil region" evidence="1">
    <location>
        <begin position="252"/>
        <end position="279"/>
    </location>
</feature>
<evidence type="ECO:0008006" key="4">
    <source>
        <dbReference type="Google" id="ProtNLM"/>
    </source>
</evidence>
<proteinExistence type="predicted"/>
<evidence type="ECO:0000313" key="2">
    <source>
        <dbReference type="EMBL" id="CBY13828.1"/>
    </source>
</evidence>